<name>A0A9P0D373_9CUCU</name>
<dbReference type="EMBL" id="OV651819">
    <property type="protein sequence ID" value="CAH1113100.1"/>
    <property type="molecule type" value="Genomic_DNA"/>
</dbReference>
<dbReference type="AlphaFoldDB" id="A0A9P0D373"/>
<feature type="region of interest" description="Disordered" evidence="1">
    <location>
        <begin position="300"/>
        <end position="319"/>
    </location>
</feature>
<dbReference type="OrthoDB" id="6732077at2759"/>
<evidence type="ECO:0000313" key="2">
    <source>
        <dbReference type="EMBL" id="CAH1113100.1"/>
    </source>
</evidence>
<protein>
    <submittedName>
        <fullName evidence="2">Uncharacterized protein</fullName>
    </submittedName>
</protein>
<gene>
    <name evidence="2" type="ORF">PSYICH_LOCUS13661</name>
</gene>
<proteinExistence type="predicted"/>
<keyword evidence="3" id="KW-1185">Reference proteome</keyword>
<sequence length="397" mass="45332">MASSKDDRDSNDEKDDKKIDRSLFILTLYVKTSTALPPASHSSTGPIESHNIEHIKVNNKSEEIQIEEAPNVEGKQILDDDGTGFDYPVVTKKEAESEITHLNIEHLRQKCMHLTKLLNLNKPPSKPTTYEQYQDDYRPVYVTTQKPTVRPTYAPVTRPSSFYVTVPPGNNRISIPAASAIRYIRLEPVILQKTILSNGRTVYYWHKSLPTAVEYPDKNENIGRDEPQQGNYNYGYNPFYNYYYNPNLYIPPTSNYYSPFYPNVAPVKPTETTTEQTTTTTEESSFSYGLSHLIPFYGSGGDSPSTTTEVPTTTPPKPDDLLYGQQLKFMVPYPYEENIRQNWGYNPYNNYNYVPQVVPQSSNNYRVPYAPQMQIVKAVVVPKVEAKSDEKDEEITK</sequence>
<evidence type="ECO:0000313" key="3">
    <source>
        <dbReference type="Proteomes" id="UP001153636"/>
    </source>
</evidence>
<accession>A0A9P0D373</accession>
<dbReference type="Proteomes" id="UP001153636">
    <property type="component" value="Chromosome 7"/>
</dbReference>
<evidence type="ECO:0000256" key="1">
    <source>
        <dbReference type="SAM" id="MobiDB-lite"/>
    </source>
</evidence>
<organism evidence="2 3">
    <name type="scientific">Psylliodes chrysocephalus</name>
    <dbReference type="NCBI Taxonomy" id="3402493"/>
    <lineage>
        <taxon>Eukaryota</taxon>
        <taxon>Metazoa</taxon>
        <taxon>Ecdysozoa</taxon>
        <taxon>Arthropoda</taxon>
        <taxon>Hexapoda</taxon>
        <taxon>Insecta</taxon>
        <taxon>Pterygota</taxon>
        <taxon>Neoptera</taxon>
        <taxon>Endopterygota</taxon>
        <taxon>Coleoptera</taxon>
        <taxon>Polyphaga</taxon>
        <taxon>Cucujiformia</taxon>
        <taxon>Chrysomeloidea</taxon>
        <taxon>Chrysomelidae</taxon>
        <taxon>Galerucinae</taxon>
        <taxon>Alticini</taxon>
        <taxon>Psylliodes</taxon>
    </lineage>
</organism>
<reference evidence="2" key="1">
    <citation type="submission" date="2022-01" db="EMBL/GenBank/DDBJ databases">
        <authorList>
            <person name="King R."/>
        </authorList>
    </citation>
    <scope>NUCLEOTIDE SEQUENCE</scope>
</reference>